<evidence type="ECO:0000256" key="2">
    <source>
        <dbReference type="ARBA" id="ARBA00022448"/>
    </source>
</evidence>
<dbReference type="GO" id="GO:0045259">
    <property type="term" value="C:proton-transporting ATP synthase complex"/>
    <property type="evidence" value="ECO:0007669"/>
    <property type="project" value="UniProtKB-KW"/>
</dbReference>
<evidence type="ECO:0000256" key="5">
    <source>
        <dbReference type="ARBA" id="ARBA00023136"/>
    </source>
</evidence>
<gene>
    <name evidence="7 8" type="primary">atpH</name>
    <name evidence="8" type="ORF">COT26_00045</name>
</gene>
<sequence>MSKFTVSQYAAAYQAAVKDKTGKDREEIAYQLIKLLARQRRIKMITRIISALERLIAEAGGPMVVEVKSVKTMDEQTSLKLKQQLEKFLNRPVKIRSQASPRILAGVKIQVGDQLVDNSLASRLNDLKQQLLTNF</sequence>
<evidence type="ECO:0000313" key="8">
    <source>
        <dbReference type="EMBL" id="PIS41043.1"/>
    </source>
</evidence>
<dbReference type="AlphaFoldDB" id="A0A2H0YTG1"/>
<comment type="similarity">
    <text evidence="7">Belongs to the ATPase delta chain family.</text>
</comment>
<accession>A0A2H0YTG1</accession>
<dbReference type="PANTHER" id="PTHR11910">
    <property type="entry name" value="ATP SYNTHASE DELTA CHAIN"/>
    <property type="match status" value="1"/>
</dbReference>
<dbReference type="GO" id="GO:0005886">
    <property type="term" value="C:plasma membrane"/>
    <property type="evidence" value="ECO:0007669"/>
    <property type="project" value="UniProtKB-SubCell"/>
</dbReference>
<dbReference type="HAMAP" id="MF_01416">
    <property type="entry name" value="ATP_synth_delta_bact"/>
    <property type="match status" value="1"/>
</dbReference>
<dbReference type="EMBL" id="PEXW01000002">
    <property type="protein sequence ID" value="PIS41043.1"/>
    <property type="molecule type" value="Genomic_DNA"/>
</dbReference>
<evidence type="ECO:0000256" key="4">
    <source>
        <dbReference type="ARBA" id="ARBA00023065"/>
    </source>
</evidence>
<keyword evidence="7" id="KW-1003">Cell membrane</keyword>
<keyword evidence="5 7" id="KW-0472">Membrane</keyword>
<dbReference type="GO" id="GO:0046933">
    <property type="term" value="F:proton-transporting ATP synthase activity, rotational mechanism"/>
    <property type="evidence" value="ECO:0007669"/>
    <property type="project" value="UniProtKB-UniRule"/>
</dbReference>
<comment type="function">
    <text evidence="7">This protein is part of the stalk that links CF(0) to CF(1). It either transmits conformational changes from CF(0) to CF(1) or is implicated in proton conduction.</text>
</comment>
<comment type="function">
    <text evidence="7">F(1)F(0) ATP synthase produces ATP from ADP in the presence of a proton or sodium gradient. F-type ATPases consist of two structural domains, F(1) containing the extramembraneous catalytic core and F(0) containing the membrane proton channel, linked together by a central stalk and a peripheral stalk. During catalysis, ATP synthesis in the catalytic domain of F(1) is coupled via a rotary mechanism of the central stalk subunits to proton translocation.</text>
</comment>
<keyword evidence="7" id="KW-0139">CF(1)</keyword>
<organism evidence="8 9">
    <name type="scientific">Candidatus Kerfeldbacteria bacterium CG08_land_8_20_14_0_20_43_14</name>
    <dbReference type="NCBI Taxonomy" id="2014246"/>
    <lineage>
        <taxon>Bacteria</taxon>
        <taxon>Candidatus Kerfeldiibacteriota</taxon>
    </lineage>
</organism>
<keyword evidence="2 7" id="KW-0813">Transport</keyword>
<evidence type="ECO:0000256" key="7">
    <source>
        <dbReference type="HAMAP-Rule" id="MF_01416"/>
    </source>
</evidence>
<evidence type="ECO:0000256" key="6">
    <source>
        <dbReference type="ARBA" id="ARBA00023310"/>
    </source>
</evidence>
<keyword evidence="6 7" id="KW-0066">ATP synthesis</keyword>
<comment type="subcellular location">
    <subcellularLocation>
        <location evidence="7">Cell membrane</location>
        <topology evidence="7">Peripheral membrane protein</topology>
    </subcellularLocation>
    <subcellularLocation>
        <location evidence="1">Membrane</location>
    </subcellularLocation>
</comment>
<dbReference type="InterPro" id="IPR000711">
    <property type="entry name" value="ATPase_OSCP/dsu"/>
</dbReference>
<protein>
    <recommendedName>
        <fullName evidence="7">ATP synthase subunit delta</fullName>
    </recommendedName>
    <alternativeName>
        <fullName evidence="7">ATP synthase F(1) sector subunit delta</fullName>
    </alternativeName>
    <alternativeName>
        <fullName evidence="7">F-type ATPase subunit delta</fullName>
        <shortName evidence="7">F-ATPase subunit delta</shortName>
    </alternativeName>
</protein>
<keyword evidence="3 7" id="KW-0375">Hydrogen ion transport</keyword>
<dbReference type="NCBIfam" id="TIGR01145">
    <property type="entry name" value="ATP_synt_delta"/>
    <property type="match status" value="1"/>
</dbReference>
<evidence type="ECO:0000256" key="3">
    <source>
        <dbReference type="ARBA" id="ARBA00022781"/>
    </source>
</evidence>
<reference evidence="9" key="1">
    <citation type="submission" date="2017-09" db="EMBL/GenBank/DDBJ databases">
        <title>Depth-based differentiation of microbial function through sediment-hosted aquifers and enrichment of novel symbionts in the deep terrestrial subsurface.</title>
        <authorList>
            <person name="Probst A.J."/>
            <person name="Ladd B."/>
            <person name="Jarett J.K."/>
            <person name="Geller-Mcgrath D.E."/>
            <person name="Sieber C.M.K."/>
            <person name="Emerson J.B."/>
            <person name="Anantharaman K."/>
            <person name="Thomas B.C."/>
            <person name="Malmstrom R."/>
            <person name="Stieglmeier M."/>
            <person name="Klingl A."/>
            <person name="Woyke T."/>
            <person name="Ryan C.M."/>
            <person name="Banfield J.F."/>
        </authorList>
    </citation>
    <scope>NUCLEOTIDE SEQUENCE [LARGE SCALE GENOMIC DNA]</scope>
</reference>
<comment type="caution">
    <text evidence="8">The sequence shown here is derived from an EMBL/GenBank/DDBJ whole genome shotgun (WGS) entry which is preliminary data.</text>
</comment>
<keyword evidence="4 7" id="KW-0406">Ion transport</keyword>
<dbReference type="Proteomes" id="UP000236845">
    <property type="component" value="Unassembled WGS sequence"/>
</dbReference>
<name>A0A2H0YTG1_9BACT</name>
<proteinExistence type="inferred from homology"/>
<dbReference type="Pfam" id="PF00213">
    <property type="entry name" value="OSCP"/>
    <property type="match status" value="1"/>
</dbReference>
<evidence type="ECO:0000313" key="9">
    <source>
        <dbReference type="Proteomes" id="UP000236845"/>
    </source>
</evidence>
<evidence type="ECO:0000256" key="1">
    <source>
        <dbReference type="ARBA" id="ARBA00004370"/>
    </source>
</evidence>